<dbReference type="PROSITE" id="PS51716">
    <property type="entry name" value="G_IRG"/>
    <property type="match status" value="1"/>
</dbReference>
<dbReference type="InterPro" id="IPR051515">
    <property type="entry name" value="IRG"/>
</dbReference>
<accession>A0A2G9R9U5</accession>
<dbReference type="GO" id="GO:0005525">
    <property type="term" value="F:GTP binding"/>
    <property type="evidence" value="ECO:0007669"/>
    <property type="project" value="UniProtKB-KW"/>
</dbReference>
<dbReference type="PANTHER" id="PTHR32341">
    <property type="entry name" value="INTERFERON-INDUCIBLE GTPASE"/>
    <property type="match status" value="1"/>
</dbReference>
<dbReference type="Gene3D" id="3.40.50.300">
    <property type="entry name" value="P-loop containing nucleotide triphosphate hydrolases"/>
    <property type="match status" value="1"/>
</dbReference>
<feature type="transmembrane region" description="Helical" evidence="5">
    <location>
        <begin position="439"/>
        <end position="461"/>
    </location>
</feature>
<dbReference type="GO" id="GO:0016020">
    <property type="term" value="C:membrane"/>
    <property type="evidence" value="ECO:0007669"/>
    <property type="project" value="InterPro"/>
</dbReference>
<protein>
    <recommendedName>
        <fullName evidence="6">IRG-type G domain-containing protein</fullName>
    </recommendedName>
</protein>
<gene>
    <name evidence="7" type="ORF">AB205_0169460</name>
</gene>
<dbReference type="EMBL" id="KV955865">
    <property type="protein sequence ID" value="PIO24637.1"/>
    <property type="molecule type" value="Genomic_DNA"/>
</dbReference>
<organism evidence="7 8">
    <name type="scientific">Aquarana catesbeiana</name>
    <name type="common">American bullfrog</name>
    <name type="synonym">Rana catesbeiana</name>
    <dbReference type="NCBI Taxonomy" id="8400"/>
    <lineage>
        <taxon>Eukaryota</taxon>
        <taxon>Metazoa</taxon>
        <taxon>Chordata</taxon>
        <taxon>Craniata</taxon>
        <taxon>Vertebrata</taxon>
        <taxon>Euteleostomi</taxon>
        <taxon>Amphibia</taxon>
        <taxon>Batrachia</taxon>
        <taxon>Anura</taxon>
        <taxon>Neobatrachia</taxon>
        <taxon>Ranoidea</taxon>
        <taxon>Ranidae</taxon>
        <taxon>Aquarana</taxon>
    </lineage>
</organism>
<reference evidence="8" key="1">
    <citation type="journal article" date="2017" name="Nat. Commun.">
        <title>The North American bullfrog draft genome provides insight into hormonal regulation of long noncoding RNA.</title>
        <authorList>
            <person name="Hammond S.A."/>
            <person name="Warren R.L."/>
            <person name="Vandervalk B.P."/>
            <person name="Kucuk E."/>
            <person name="Khan H."/>
            <person name="Gibb E.A."/>
            <person name="Pandoh P."/>
            <person name="Kirk H."/>
            <person name="Zhao Y."/>
            <person name="Jones M."/>
            <person name="Mungall A.J."/>
            <person name="Coope R."/>
            <person name="Pleasance S."/>
            <person name="Moore R.A."/>
            <person name="Holt R.A."/>
            <person name="Round J.M."/>
            <person name="Ohora S."/>
            <person name="Walle B.V."/>
            <person name="Veldhoen N."/>
            <person name="Helbing C.C."/>
            <person name="Birol I."/>
        </authorList>
    </citation>
    <scope>NUCLEOTIDE SEQUENCE [LARGE SCALE GENOMIC DNA]</scope>
</reference>
<evidence type="ECO:0000313" key="8">
    <source>
        <dbReference type="Proteomes" id="UP000228934"/>
    </source>
</evidence>
<evidence type="ECO:0000256" key="4">
    <source>
        <dbReference type="ARBA" id="ARBA00023134"/>
    </source>
</evidence>
<keyword evidence="8" id="KW-1185">Reference proteome</keyword>
<dbReference type="Proteomes" id="UP000228934">
    <property type="component" value="Unassembled WGS sequence"/>
</dbReference>
<evidence type="ECO:0000259" key="6">
    <source>
        <dbReference type="PROSITE" id="PS51716"/>
    </source>
</evidence>
<dbReference type="OrthoDB" id="422720at2759"/>
<keyword evidence="4" id="KW-0342">GTP-binding</keyword>
<proteinExistence type="inferred from homology"/>
<dbReference type="PANTHER" id="PTHR32341:SF10">
    <property type="entry name" value="INTERFERON-INDUCIBLE GTPASE 5"/>
    <property type="match status" value="1"/>
</dbReference>
<keyword evidence="5" id="KW-1133">Transmembrane helix</keyword>
<evidence type="ECO:0000256" key="5">
    <source>
        <dbReference type="SAM" id="Phobius"/>
    </source>
</evidence>
<dbReference type="GO" id="GO:0016787">
    <property type="term" value="F:hydrolase activity"/>
    <property type="evidence" value="ECO:0007669"/>
    <property type="project" value="UniProtKB-KW"/>
</dbReference>
<keyword evidence="2" id="KW-0547">Nucleotide-binding</keyword>
<keyword evidence="3" id="KW-0378">Hydrolase</keyword>
<dbReference type="InterPro" id="IPR027417">
    <property type="entry name" value="P-loop_NTPase"/>
</dbReference>
<evidence type="ECO:0000256" key="1">
    <source>
        <dbReference type="ARBA" id="ARBA00005429"/>
    </source>
</evidence>
<evidence type="ECO:0000256" key="2">
    <source>
        <dbReference type="ARBA" id="ARBA00022741"/>
    </source>
</evidence>
<evidence type="ECO:0000256" key="3">
    <source>
        <dbReference type="ARBA" id="ARBA00022801"/>
    </source>
</evidence>
<keyword evidence="5" id="KW-0472">Membrane</keyword>
<dbReference type="FunFam" id="3.40.50.300:FF:000541">
    <property type="entry name" value="Immunity related GTPase M"/>
    <property type="match status" value="1"/>
</dbReference>
<dbReference type="SUPFAM" id="SSF52540">
    <property type="entry name" value="P-loop containing nucleoside triphosphate hydrolases"/>
    <property type="match status" value="1"/>
</dbReference>
<evidence type="ECO:0000313" key="7">
    <source>
        <dbReference type="EMBL" id="PIO24637.1"/>
    </source>
</evidence>
<comment type="similarity">
    <text evidence="1">Belongs to the TRAFAC class dynamin-like GTPase superfamily. IRG family.</text>
</comment>
<name>A0A2G9R9U5_AQUCT</name>
<sequence length="480" mass="53747">MHCGKVHCVTPLGGSMSKTRKMENPTVNIIVTGESRSGKATFVNVIPGLDDNELEGAAKTGVKTTKYPSDCPHPLNFSKMDSSETFHMISTEEAEEIKAALEEGDLCSASEKLSRSLREIENVSLNIAVTGETGSGKSTFVNAFCGIDNDEEKGAAKTGVTETTMETKPYPHPEYKNVTFWDLPGIGSLNFDPNNYLKAVNFHQYDFFIIMSSERFRHNDRVLAKEIQSMGKKFYFVRSKVDSDLHASKIRRYTSYDEENILREIRNNCIKCLNDGGIQDPKVFLLSSLYFNKYDFNQMQETLEKELPSQKRHVFMLCLPNISLQILEKKRKALRKQIWKWATLSCAVATLPIPGLSVACDIGILVTEMTKYRDAFGLDQRSLQKLADRFNKDVKELKSVIRSPIVVKEINKQLVTTLLTRSAAGAVALVEYLISTIPVIGTVVAGGMSFGTTYLMLYYFLKDIAEDAVRVLEKALESSV</sequence>
<dbReference type="Pfam" id="PF05049">
    <property type="entry name" value="IIGP"/>
    <property type="match status" value="2"/>
</dbReference>
<dbReference type="InterPro" id="IPR030385">
    <property type="entry name" value="G_IRG_dom"/>
</dbReference>
<dbReference type="InterPro" id="IPR007743">
    <property type="entry name" value="Immunity-related_GTPase-like"/>
</dbReference>
<dbReference type="AlphaFoldDB" id="A0A2G9R9U5"/>
<keyword evidence="5" id="KW-0812">Transmembrane</keyword>
<feature type="domain" description="IRG-type G" evidence="6">
    <location>
        <begin position="123"/>
        <end position="306"/>
    </location>
</feature>